<evidence type="ECO:0000256" key="2">
    <source>
        <dbReference type="ARBA" id="ARBA00022840"/>
    </source>
</evidence>
<dbReference type="PANTHER" id="PTHR32071">
    <property type="entry name" value="TRANSCRIPTIONAL REGULATORY PROTEIN"/>
    <property type="match status" value="1"/>
</dbReference>
<dbReference type="AlphaFoldDB" id="A0A1H0MYN8"/>
<dbReference type="PRINTS" id="PR01590">
    <property type="entry name" value="HTHFIS"/>
</dbReference>
<dbReference type="GO" id="GO:0043565">
    <property type="term" value="F:sequence-specific DNA binding"/>
    <property type="evidence" value="ECO:0007669"/>
    <property type="project" value="InterPro"/>
</dbReference>
<dbReference type="InterPro" id="IPR058031">
    <property type="entry name" value="AAA_lid_NorR"/>
</dbReference>
<dbReference type="Gene3D" id="1.10.10.60">
    <property type="entry name" value="Homeodomain-like"/>
    <property type="match status" value="1"/>
</dbReference>
<gene>
    <name evidence="6" type="ORF">SAMN04515671_2142</name>
</gene>
<dbReference type="InterPro" id="IPR029016">
    <property type="entry name" value="GAF-like_dom_sf"/>
</dbReference>
<evidence type="ECO:0000313" key="7">
    <source>
        <dbReference type="Proteomes" id="UP000198741"/>
    </source>
</evidence>
<dbReference type="GO" id="GO:0006355">
    <property type="term" value="P:regulation of DNA-templated transcription"/>
    <property type="evidence" value="ECO:0007669"/>
    <property type="project" value="InterPro"/>
</dbReference>
<dbReference type="OrthoDB" id="5496274at2"/>
<dbReference type="Proteomes" id="UP000198741">
    <property type="component" value="Chromosome I"/>
</dbReference>
<evidence type="ECO:0000313" key="6">
    <source>
        <dbReference type="EMBL" id="SDO85533.1"/>
    </source>
</evidence>
<keyword evidence="7" id="KW-1185">Reference proteome</keyword>
<dbReference type="Gene3D" id="3.30.450.40">
    <property type="match status" value="1"/>
</dbReference>
<evidence type="ECO:0000256" key="3">
    <source>
        <dbReference type="ARBA" id="ARBA00023015"/>
    </source>
</evidence>
<dbReference type="SUPFAM" id="SSF46689">
    <property type="entry name" value="Homeodomain-like"/>
    <property type="match status" value="1"/>
</dbReference>
<dbReference type="InterPro" id="IPR027417">
    <property type="entry name" value="P-loop_NTPase"/>
</dbReference>
<dbReference type="RefSeq" id="WP_090475934.1">
    <property type="nucleotide sequence ID" value="NZ_LT629710.1"/>
</dbReference>
<reference evidence="6 7" key="1">
    <citation type="submission" date="2016-10" db="EMBL/GenBank/DDBJ databases">
        <authorList>
            <person name="de Groot N.N."/>
        </authorList>
    </citation>
    <scope>NUCLEOTIDE SEQUENCE [LARGE SCALE GENOMIC DNA]</scope>
    <source>
        <strain evidence="7">P4-7,KCTC 19426,CECT 7604</strain>
    </source>
</reference>
<dbReference type="InterPro" id="IPR009057">
    <property type="entry name" value="Homeodomain-like_sf"/>
</dbReference>
<dbReference type="Pfam" id="PF02954">
    <property type="entry name" value="HTH_8"/>
    <property type="match status" value="1"/>
</dbReference>
<dbReference type="CDD" id="cd00009">
    <property type="entry name" value="AAA"/>
    <property type="match status" value="1"/>
</dbReference>
<dbReference type="Gene3D" id="1.10.8.60">
    <property type="match status" value="1"/>
</dbReference>
<keyword evidence="3" id="KW-0805">Transcription regulation</keyword>
<keyword evidence="4" id="KW-0804">Transcription</keyword>
<evidence type="ECO:0000256" key="1">
    <source>
        <dbReference type="ARBA" id="ARBA00022741"/>
    </source>
</evidence>
<dbReference type="InterPro" id="IPR003593">
    <property type="entry name" value="AAA+_ATPase"/>
</dbReference>
<keyword evidence="1" id="KW-0547">Nucleotide-binding</keyword>
<dbReference type="SMART" id="SM00382">
    <property type="entry name" value="AAA"/>
    <property type="match status" value="1"/>
</dbReference>
<proteinExistence type="predicted"/>
<dbReference type="PANTHER" id="PTHR32071:SF122">
    <property type="entry name" value="SIGMA FACTOR"/>
    <property type="match status" value="1"/>
</dbReference>
<accession>A0A1H0MYN8</accession>
<dbReference type="GO" id="GO:0005524">
    <property type="term" value="F:ATP binding"/>
    <property type="evidence" value="ECO:0007669"/>
    <property type="project" value="UniProtKB-KW"/>
</dbReference>
<dbReference type="Pfam" id="PF25601">
    <property type="entry name" value="AAA_lid_14"/>
    <property type="match status" value="1"/>
</dbReference>
<evidence type="ECO:0000256" key="4">
    <source>
        <dbReference type="ARBA" id="ARBA00023163"/>
    </source>
</evidence>
<evidence type="ECO:0000259" key="5">
    <source>
        <dbReference type="PROSITE" id="PS50045"/>
    </source>
</evidence>
<dbReference type="SUPFAM" id="SSF52540">
    <property type="entry name" value="P-loop containing nucleoside triphosphate hydrolases"/>
    <property type="match status" value="1"/>
</dbReference>
<dbReference type="PROSITE" id="PS50045">
    <property type="entry name" value="SIGMA54_INTERACT_4"/>
    <property type="match status" value="1"/>
</dbReference>
<dbReference type="Gene3D" id="3.40.50.300">
    <property type="entry name" value="P-loop containing nucleotide triphosphate hydrolases"/>
    <property type="match status" value="1"/>
</dbReference>
<name>A0A1H0MYN8_9ACTN</name>
<dbReference type="EMBL" id="LT629710">
    <property type="protein sequence ID" value="SDO85533.1"/>
    <property type="molecule type" value="Genomic_DNA"/>
</dbReference>
<dbReference type="InterPro" id="IPR002197">
    <property type="entry name" value="HTH_Fis"/>
</dbReference>
<dbReference type="InterPro" id="IPR002078">
    <property type="entry name" value="Sigma_54_int"/>
</dbReference>
<organism evidence="6 7">
    <name type="scientific">Nakamurella panacisegetis</name>
    <dbReference type="NCBI Taxonomy" id="1090615"/>
    <lineage>
        <taxon>Bacteria</taxon>
        <taxon>Bacillati</taxon>
        <taxon>Actinomycetota</taxon>
        <taxon>Actinomycetes</taxon>
        <taxon>Nakamurellales</taxon>
        <taxon>Nakamurellaceae</taxon>
        <taxon>Nakamurella</taxon>
    </lineage>
</organism>
<dbReference type="STRING" id="1090615.SAMN04515671_2142"/>
<sequence>MTPLPRARTAPTHRPLRLAVAREAFLTAEPVDEMSVRAPILTSWQRSRAFRVMADRPDLRFVKEPNPNSPLMLCSEPILKQLEDELTDQPISIVLTDANGLVVDRRAPRGQLSRHLDHVNLAPGFSYAENLVGTNGVGTALESGLPTLVSGHEHYAENLERLTCAGAPIHHPISGALLGALDLTTWAKEPGSLLLTLAVTTASSIERNMLTQASQDELALLREYLNACQHAGGVVLAISDELVMMNDQARQNLNPTDQAALLGRAADARGLGRPITLVAELPSGLMARMHYQPAFLDDRLVGGVLRVQFSSSSAAVESQTSTLVPMSVTLPGLVGSSPVWTRCVRSVDSWYRRREWVALEGEAGVGKTALARAVHQRQHPTGRVVVLDAGDPGEIEAWLDEVAEALAGDGGAVILQHVDRLDPASLTGLVDLLAEAAAHADQPDHPWVAITMATERSGTELESQLLPHFPHSVQLPPLRHRLDDLPVLIPHLLHRIAGPQQSLTCSPEAMRQLMKLPWLGNVGELREVLQKVIRLRRSGSFTVEDLPAQCRSGSRRQLTPLENLERDAIVASLIANDGNKERAAQEVGMSRASIYRKIRDYGIHVQLPSGRHA</sequence>
<feature type="domain" description="Sigma-54 factor interaction" evidence="5">
    <location>
        <begin position="333"/>
        <end position="534"/>
    </location>
</feature>
<protein>
    <submittedName>
        <fullName evidence="6">Transcriptional regulator of acetoin/glycerol metabolism</fullName>
    </submittedName>
</protein>
<keyword evidence="2" id="KW-0067">ATP-binding</keyword>